<proteinExistence type="predicted"/>
<dbReference type="EMBL" id="BAABWD010000001">
    <property type="protein sequence ID" value="GAA6131458.1"/>
    <property type="molecule type" value="Genomic_DNA"/>
</dbReference>
<gene>
    <name evidence="7" type="ORF">NBRC116187_18180</name>
</gene>
<comment type="caution">
    <text evidence="7">The sequence shown here is derived from an EMBL/GenBank/DDBJ whole genome shotgun (WGS) entry which is preliminary data.</text>
</comment>
<dbReference type="PANTHER" id="PTHR33507">
    <property type="entry name" value="INNER MEMBRANE PROTEIN YBBJ"/>
    <property type="match status" value="1"/>
</dbReference>
<evidence type="ECO:0000256" key="5">
    <source>
        <dbReference type="SAM" id="Phobius"/>
    </source>
</evidence>
<feature type="transmembrane region" description="Helical" evidence="5">
    <location>
        <begin position="38"/>
        <end position="57"/>
    </location>
</feature>
<keyword evidence="3 5" id="KW-1133">Transmembrane helix</keyword>
<keyword evidence="4 5" id="KW-0472">Membrane</keyword>
<dbReference type="Gene3D" id="2.40.50.140">
    <property type="entry name" value="Nucleic acid-binding proteins"/>
    <property type="match status" value="1"/>
</dbReference>
<evidence type="ECO:0000256" key="3">
    <source>
        <dbReference type="ARBA" id="ARBA00022989"/>
    </source>
</evidence>
<keyword evidence="8" id="KW-1185">Reference proteome</keyword>
<dbReference type="PANTHER" id="PTHR33507:SF3">
    <property type="entry name" value="INNER MEMBRANE PROTEIN YBBJ"/>
    <property type="match status" value="1"/>
</dbReference>
<protein>
    <recommendedName>
        <fullName evidence="6">NfeD-like C-terminal domain-containing protein</fullName>
    </recommendedName>
</protein>
<feature type="transmembrane region" description="Helical" evidence="5">
    <location>
        <begin position="12"/>
        <end position="31"/>
    </location>
</feature>
<accession>A0ABP9ZPR4</accession>
<evidence type="ECO:0000256" key="1">
    <source>
        <dbReference type="ARBA" id="ARBA00004141"/>
    </source>
</evidence>
<evidence type="ECO:0000256" key="2">
    <source>
        <dbReference type="ARBA" id="ARBA00022692"/>
    </source>
</evidence>
<dbReference type="InterPro" id="IPR012340">
    <property type="entry name" value="NA-bd_OB-fold"/>
</dbReference>
<evidence type="ECO:0000313" key="7">
    <source>
        <dbReference type="EMBL" id="GAA6131458.1"/>
    </source>
</evidence>
<organism evidence="7 8">
    <name type="scientific">Halopseudomonas sabulinigri</name>
    <dbReference type="NCBI Taxonomy" id="472181"/>
    <lineage>
        <taxon>Bacteria</taxon>
        <taxon>Pseudomonadati</taxon>
        <taxon>Pseudomonadota</taxon>
        <taxon>Gammaproteobacteria</taxon>
        <taxon>Pseudomonadales</taxon>
        <taxon>Pseudomonadaceae</taxon>
        <taxon>Halopseudomonas</taxon>
    </lineage>
</organism>
<dbReference type="InterPro" id="IPR052165">
    <property type="entry name" value="Membrane_assoc_protease"/>
</dbReference>
<feature type="transmembrane region" description="Helical" evidence="5">
    <location>
        <begin position="63"/>
        <end position="81"/>
    </location>
</feature>
<reference evidence="7 8" key="1">
    <citation type="submission" date="2024-04" db="EMBL/GenBank/DDBJ databases">
        <title>Draft genome sequence of Halopseudomonas sabulinigri NBRC 116187.</title>
        <authorList>
            <person name="Miyakawa T."/>
            <person name="Kusuya Y."/>
            <person name="Miura T."/>
        </authorList>
    </citation>
    <scope>NUCLEOTIDE SEQUENCE [LARGE SCALE GENOMIC DNA]</scope>
    <source>
        <strain evidence="7 8">4NH20-0042</strain>
    </source>
</reference>
<name>A0ABP9ZPR4_9GAMM</name>
<evidence type="ECO:0000313" key="8">
    <source>
        <dbReference type="Proteomes" id="UP001486808"/>
    </source>
</evidence>
<dbReference type="InterPro" id="IPR002810">
    <property type="entry name" value="NfeD-like_C"/>
</dbReference>
<comment type="subcellular location">
    <subcellularLocation>
        <location evidence="1">Membrane</location>
        <topology evidence="1">Multi-pass membrane protein</topology>
    </subcellularLocation>
</comment>
<keyword evidence="2 5" id="KW-0812">Transmembrane</keyword>
<dbReference type="SUPFAM" id="SSF141322">
    <property type="entry name" value="NfeD domain-like"/>
    <property type="match status" value="1"/>
</dbReference>
<evidence type="ECO:0000256" key="4">
    <source>
        <dbReference type="ARBA" id="ARBA00023136"/>
    </source>
</evidence>
<feature type="domain" description="NfeD-like C-terminal" evidence="6">
    <location>
        <begin position="105"/>
        <end position="157"/>
    </location>
</feature>
<evidence type="ECO:0000259" key="6">
    <source>
        <dbReference type="Pfam" id="PF01957"/>
    </source>
</evidence>
<dbReference type="Pfam" id="PF01957">
    <property type="entry name" value="NfeD"/>
    <property type="match status" value="1"/>
</dbReference>
<sequence>MVARHVKDGEMLTGYLTSYAFWLLLGLALLLSEFFIPAMVAVFFGIGALVVGLLTLFGVIDTLPYQLLLFSLISLIALWYLRRHFTRWLRGSESDLAARDQDDAGLLGARVTVLTDFAQGIGDVQLNGAKWDAESSEPLKAGDTAWVLDHSGIVLQVSAQRPSQP</sequence>
<dbReference type="Proteomes" id="UP001486808">
    <property type="component" value="Unassembled WGS sequence"/>
</dbReference>